<dbReference type="EMBL" id="DVKT01000066">
    <property type="protein sequence ID" value="HIT40149.1"/>
    <property type="molecule type" value="Genomic_DNA"/>
</dbReference>
<reference evidence="2" key="2">
    <citation type="journal article" date="2021" name="PeerJ">
        <title>Extensive microbial diversity within the chicken gut microbiome revealed by metagenomics and culture.</title>
        <authorList>
            <person name="Gilroy R."/>
            <person name="Ravi A."/>
            <person name="Getino M."/>
            <person name="Pursley I."/>
            <person name="Horton D.L."/>
            <person name="Alikhan N.F."/>
            <person name="Baker D."/>
            <person name="Gharbi K."/>
            <person name="Hall N."/>
            <person name="Watson M."/>
            <person name="Adriaenssens E.M."/>
            <person name="Foster-Nyarko E."/>
            <person name="Jarju S."/>
            <person name="Secka A."/>
            <person name="Antonio M."/>
            <person name="Oren A."/>
            <person name="Chaudhuri R.R."/>
            <person name="La Ragione R."/>
            <person name="Hildebrand F."/>
            <person name="Pallen M.J."/>
        </authorList>
    </citation>
    <scope>NUCLEOTIDE SEQUENCE</scope>
    <source>
        <strain evidence="2">21143</strain>
    </source>
</reference>
<dbReference type="Pfam" id="PF05117">
    <property type="entry name" value="DUF695"/>
    <property type="match status" value="1"/>
</dbReference>
<dbReference type="InterPro" id="IPR016097">
    <property type="entry name" value="DUF695"/>
</dbReference>
<feature type="domain" description="DUF695" evidence="1">
    <location>
        <begin position="32"/>
        <end position="135"/>
    </location>
</feature>
<name>A0A9D1KDU7_9BACT</name>
<reference evidence="2" key="1">
    <citation type="submission" date="2020-10" db="EMBL/GenBank/DDBJ databases">
        <authorList>
            <person name="Gilroy R."/>
        </authorList>
    </citation>
    <scope>NUCLEOTIDE SEQUENCE</scope>
    <source>
        <strain evidence="2">21143</strain>
    </source>
</reference>
<sequence length="153" mass="17381">MKLTNNWFTSVTEGEGGTMVIVCGRDEIDAFMASGKFGERVEITWPYVRTANGMPDEAEAKRMEEPQEALQKAMEKDKLSILTGVYTGDGARTWIFYTRNIPAFGERLNQALAPFEQLPITIYTEKDPDWNEYREMCSLCEDACRDVQSDDEG</sequence>
<dbReference type="Proteomes" id="UP000886722">
    <property type="component" value="Unassembled WGS sequence"/>
</dbReference>
<evidence type="ECO:0000259" key="1">
    <source>
        <dbReference type="Pfam" id="PF05117"/>
    </source>
</evidence>
<evidence type="ECO:0000313" key="3">
    <source>
        <dbReference type="Proteomes" id="UP000886722"/>
    </source>
</evidence>
<gene>
    <name evidence="2" type="ORF">IAD06_08975</name>
</gene>
<proteinExistence type="predicted"/>
<dbReference type="AlphaFoldDB" id="A0A9D1KDU7"/>
<accession>A0A9D1KDU7</accession>
<organism evidence="2 3">
    <name type="scientific">Candidatus Caccoplasma intestinavium</name>
    <dbReference type="NCBI Taxonomy" id="2840716"/>
    <lineage>
        <taxon>Bacteria</taxon>
        <taxon>Pseudomonadati</taxon>
        <taxon>Bacteroidota</taxon>
        <taxon>Bacteroidia</taxon>
        <taxon>Bacteroidales</taxon>
        <taxon>Bacteroidaceae</taxon>
        <taxon>Bacteroidaceae incertae sedis</taxon>
        <taxon>Candidatus Caccoplasma</taxon>
    </lineage>
</organism>
<comment type="caution">
    <text evidence="2">The sequence shown here is derived from an EMBL/GenBank/DDBJ whole genome shotgun (WGS) entry which is preliminary data.</text>
</comment>
<protein>
    <submittedName>
        <fullName evidence="2">DUF695 domain-containing protein</fullName>
    </submittedName>
</protein>
<evidence type="ECO:0000313" key="2">
    <source>
        <dbReference type="EMBL" id="HIT40149.1"/>
    </source>
</evidence>